<name>A0A3B0SVM0_9ZZZZ</name>
<evidence type="ECO:0000256" key="1">
    <source>
        <dbReference type="SAM" id="Phobius"/>
    </source>
</evidence>
<keyword evidence="1" id="KW-0812">Transmembrane</keyword>
<feature type="transmembrane region" description="Helical" evidence="1">
    <location>
        <begin position="67"/>
        <end position="84"/>
    </location>
</feature>
<keyword evidence="1" id="KW-0472">Membrane</keyword>
<evidence type="ECO:0000313" key="2">
    <source>
        <dbReference type="EMBL" id="VAW09568.1"/>
    </source>
</evidence>
<organism evidence="2">
    <name type="scientific">hydrothermal vent metagenome</name>
    <dbReference type="NCBI Taxonomy" id="652676"/>
    <lineage>
        <taxon>unclassified sequences</taxon>
        <taxon>metagenomes</taxon>
        <taxon>ecological metagenomes</taxon>
    </lineage>
</organism>
<accession>A0A3B0SVM0</accession>
<keyword evidence="1" id="KW-1133">Transmembrane helix</keyword>
<sequence>MLLGFILIVGLWGALLLPGVLGEMRARPGASTRRHHQSTAVLAAVSTTEAGRVMLANRRASGRRRQTLMLLGAGAFVTLALAVLTGALIWLLLTFAIDLALGGFVGALLAAKQAHPVVQASVIPIRSEPPVEAVRVESTTVRVLAGAR</sequence>
<dbReference type="AlphaFoldDB" id="A0A3B0SVM0"/>
<protein>
    <submittedName>
        <fullName evidence="2">Uncharacterized protein</fullName>
    </submittedName>
</protein>
<dbReference type="EMBL" id="UOEK01000609">
    <property type="protein sequence ID" value="VAW09568.1"/>
    <property type="molecule type" value="Genomic_DNA"/>
</dbReference>
<proteinExistence type="predicted"/>
<feature type="transmembrane region" description="Helical" evidence="1">
    <location>
        <begin position="90"/>
        <end position="111"/>
    </location>
</feature>
<gene>
    <name evidence="2" type="ORF">MNBD_ACTINO02-426</name>
</gene>
<reference evidence="2" key="1">
    <citation type="submission" date="2018-06" db="EMBL/GenBank/DDBJ databases">
        <authorList>
            <person name="Zhirakovskaya E."/>
        </authorList>
    </citation>
    <scope>NUCLEOTIDE SEQUENCE</scope>
</reference>